<evidence type="ECO:0000313" key="1">
    <source>
        <dbReference type="EMBL" id="KAK8589656.1"/>
    </source>
</evidence>
<proteinExistence type="predicted"/>
<gene>
    <name evidence="1" type="ORF">V6N12_024049</name>
</gene>
<comment type="caution">
    <text evidence="1">The sequence shown here is derived from an EMBL/GenBank/DDBJ whole genome shotgun (WGS) entry which is preliminary data.</text>
</comment>
<accession>A0ABR2FZG0</accession>
<sequence length="87" mass="9687">MTNILVHIAQHQHSWVTIANARVLQHDFLTAIESMPREGMPFPMSPQLLKSVCNFLMVFGGLAQSSIRYHEVGLAEIHFMVAGLSLA</sequence>
<reference evidence="1 2" key="1">
    <citation type="journal article" date="2024" name="G3 (Bethesda)">
        <title>Genome assembly of Hibiscus sabdariffa L. provides insights into metabolisms of medicinal natural products.</title>
        <authorList>
            <person name="Kim T."/>
        </authorList>
    </citation>
    <scope>NUCLEOTIDE SEQUENCE [LARGE SCALE GENOMIC DNA]</scope>
    <source>
        <strain evidence="1">TK-2024</strain>
        <tissue evidence="1">Old leaves</tissue>
    </source>
</reference>
<organism evidence="1 2">
    <name type="scientific">Hibiscus sabdariffa</name>
    <name type="common">roselle</name>
    <dbReference type="NCBI Taxonomy" id="183260"/>
    <lineage>
        <taxon>Eukaryota</taxon>
        <taxon>Viridiplantae</taxon>
        <taxon>Streptophyta</taxon>
        <taxon>Embryophyta</taxon>
        <taxon>Tracheophyta</taxon>
        <taxon>Spermatophyta</taxon>
        <taxon>Magnoliopsida</taxon>
        <taxon>eudicotyledons</taxon>
        <taxon>Gunneridae</taxon>
        <taxon>Pentapetalae</taxon>
        <taxon>rosids</taxon>
        <taxon>malvids</taxon>
        <taxon>Malvales</taxon>
        <taxon>Malvaceae</taxon>
        <taxon>Malvoideae</taxon>
        <taxon>Hibiscus</taxon>
    </lineage>
</organism>
<keyword evidence="2" id="KW-1185">Reference proteome</keyword>
<protein>
    <submittedName>
        <fullName evidence="1">Uncharacterized protein</fullName>
    </submittedName>
</protein>
<dbReference type="Proteomes" id="UP001472677">
    <property type="component" value="Unassembled WGS sequence"/>
</dbReference>
<evidence type="ECO:0000313" key="2">
    <source>
        <dbReference type="Proteomes" id="UP001472677"/>
    </source>
</evidence>
<name>A0ABR2FZG0_9ROSI</name>
<dbReference type="EMBL" id="JBBPBM010000004">
    <property type="protein sequence ID" value="KAK8589656.1"/>
    <property type="molecule type" value="Genomic_DNA"/>
</dbReference>